<keyword evidence="2" id="KW-0472">Membrane</keyword>
<sequence length="257" mass="26755">MSRMPSRRGLVVVTLVGGVSLVVGSLFAVRPALVLEVVPALRSVLDVVDPGVVVLLATIGLVLFAPTLGIVGKLRGSSIDPLVESNDSSATGRPGGGRNRRDAGPSLERGSTVGASFDRYVDRATAYEGDREVRSSAREELVGSLRSIAVTAYANRAGVTDEEATAAIETGTWTDDPRASALLSGEGGPSTPLWLWMFDLVSASDPFSRSLERTIDEIESLQSAAAIEPPTVEQEGDDAVCELDADADDEAAGGDDG</sequence>
<comment type="caution">
    <text evidence="3">The sequence shown here is derived from an EMBL/GenBank/DDBJ whole genome shotgun (WGS) entry which is preliminary data.</text>
</comment>
<organism evidence="3 4">
    <name type="scientific">Natrarchaeobius chitinivorans</name>
    <dbReference type="NCBI Taxonomy" id="1679083"/>
    <lineage>
        <taxon>Archaea</taxon>
        <taxon>Methanobacteriati</taxon>
        <taxon>Methanobacteriota</taxon>
        <taxon>Stenosarchaea group</taxon>
        <taxon>Halobacteria</taxon>
        <taxon>Halobacteriales</taxon>
        <taxon>Natrialbaceae</taxon>
        <taxon>Natrarchaeobius</taxon>
    </lineage>
</organism>
<keyword evidence="2" id="KW-1133">Transmembrane helix</keyword>
<feature type="region of interest" description="Disordered" evidence="1">
    <location>
        <begin position="82"/>
        <end position="112"/>
    </location>
</feature>
<protein>
    <submittedName>
        <fullName evidence="3">Uncharacterized protein</fullName>
    </submittedName>
</protein>
<reference evidence="3 4" key="1">
    <citation type="submission" date="2018-10" db="EMBL/GenBank/DDBJ databases">
        <title>Natrarchaeobius chitinivorans gen. nov., sp. nov., and Natrarchaeobius haloalkaliphilus sp. nov., alkaliphilic, chitin-utilizing haloarchaea from hypersaline alkaline lakes.</title>
        <authorList>
            <person name="Sorokin D.Y."/>
            <person name="Elcheninov A.G."/>
            <person name="Kostrikina N.A."/>
            <person name="Bale N.J."/>
            <person name="Sinninghe Damste J.S."/>
            <person name="Khijniak T.V."/>
            <person name="Kublanov I.V."/>
            <person name="Toshchakov S.V."/>
        </authorList>
    </citation>
    <scope>NUCLEOTIDE SEQUENCE [LARGE SCALE GENOMIC DNA]</scope>
    <source>
        <strain evidence="3 4">AArcht4T</strain>
    </source>
</reference>
<dbReference type="Proteomes" id="UP000282323">
    <property type="component" value="Unassembled WGS sequence"/>
</dbReference>
<proteinExistence type="predicted"/>
<dbReference type="Pfam" id="PF23933">
    <property type="entry name" value="DUF7269"/>
    <property type="match status" value="1"/>
</dbReference>
<dbReference type="OrthoDB" id="31512at2157"/>
<evidence type="ECO:0000256" key="2">
    <source>
        <dbReference type="SAM" id="Phobius"/>
    </source>
</evidence>
<gene>
    <name evidence="3" type="ORF">EA473_18895</name>
</gene>
<evidence type="ECO:0000313" key="3">
    <source>
        <dbReference type="EMBL" id="RQG91854.1"/>
    </source>
</evidence>
<evidence type="ECO:0000313" key="4">
    <source>
        <dbReference type="Proteomes" id="UP000282323"/>
    </source>
</evidence>
<accession>A0A3N6LVY4</accession>
<dbReference type="EMBL" id="REGA01000020">
    <property type="protein sequence ID" value="RQG91854.1"/>
    <property type="molecule type" value="Genomic_DNA"/>
</dbReference>
<keyword evidence="4" id="KW-1185">Reference proteome</keyword>
<keyword evidence="2" id="KW-0812">Transmembrane</keyword>
<dbReference type="InterPro" id="IPR055693">
    <property type="entry name" value="DUF7269"/>
</dbReference>
<feature type="transmembrane region" description="Helical" evidence="2">
    <location>
        <begin position="52"/>
        <end position="71"/>
    </location>
</feature>
<dbReference type="AlphaFoldDB" id="A0A3N6LVY4"/>
<dbReference type="RefSeq" id="WP_124197131.1">
    <property type="nucleotide sequence ID" value="NZ_REGA01000020.1"/>
</dbReference>
<name>A0A3N6LVY4_NATCH</name>
<evidence type="ECO:0000256" key="1">
    <source>
        <dbReference type="SAM" id="MobiDB-lite"/>
    </source>
</evidence>